<evidence type="ECO:0000313" key="2">
    <source>
        <dbReference type="Proteomes" id="UP000014065"/>
    </source>
</evidence>
<protein>
    <submittedName>
        <fullName evidence="1">Uncharacterized protein</fullName>
    </submittedName>
</protein>
<dbReference type="Proteomes" id="UP000014065">
    <property type="component" value="Unassembled WGS sequence"/>
</dbReference>
<organism evidence="1 2">
    <name type="scientific">Candidatus Nitrosarchaeum limnium BG20</name>
    <dbReference type="NCBI Taxonomy" id="859192"/>
    <lineage>
        <taxon>Archaea</taxon>
        <taxon>Nitrososphaerota</taxon>
        <taxon>Nitrososphaeria</taxon>
        <taxon>Nitrosopumilales</taxon>
        <taxon>Nitrosopumilaceae</taxon>
        <taxon>Nitrosarchaeum</taxon>
    </lineage>
</organism>
<accession>S2EUS5</accession>
<gene>
    <name evidence="1" type="ORF">BG20_I0618</name>
</gene>
<evidence type="ECO:0000313" key="1">
    <source>
        <dbReference type="EMBL" id="EPA06044.1"/>
    </source>
</evidence>
<dbReference type="RefSeq" id="WP_010191018.1">
    <property type="nucleotide sequence ID" value="NZ_AHJG01000110.1"/>
</dbReference>
<dbReference type="EMBL" id="AHJG01000110">
    <property type="protein sequence ID" value="EPA06044.1"/>
    <property type="molecule type" value="Genomic_DNA"/>
</dbReference>
<sequence>MLNQNMVCFGVIGVLVLFTSSQAYAFEGDLSDVLFQITIKSEDILNSGDDNKSFLSEINEYVKTIEPKNAEEKNYCRESYRKNTITI</sequence>
<proteinExistence type="predicted"/>
<keyword evidence="2" id="KW-1185">Reference proteome</keyword>
<dbReference type="AlphaFoldDB" id="S2EUS5"/>
<comment type="caution">
    <text evidence="1">The sequence shown here is derived from an EMBL/GenBank/DDBJ whole genome shotgun (WGS) entry which is preliminary data.</text>
</comment>
<name>S2EUS5_9ARCH</name>
<reference evidence="1 2" key="1">
    <citation type="journal article" date="2012" name="J. Bacteriol.">
        <title>Genome Sequence of "Candidatus Nitrosoarchaeum limnia" BG20, a Low-Salinity Ammonia-Oxidizing Archaeon from the San Francisco Bay Estuary.</title>
        <authorList>
            <person name="Mosier A.C."/>
            <person name="Allen E.E."/>
            <person name="Kim M."/>
            <person name="Ferriera S."/>
            <person name="Francis C.A."/>
        </authorList>
    </citation>
    <scope>NUCLEOTIDE SEQUENCE [LARGE SCALE GENOMIC DNA]</scope>
    <source>
        <strain evidence="1 2">BG20</strain>
    </source>
</reference>